<sequence length="37" mass="4291">MASYIDAQNYAFIDVPNNAQDGVLKSWDIRFFGHEEK</sequence>
<reference evidence="1 2" key="1">
    <citation type="journal article" date="2014" name="Genome Announc.">
        <title>Draft Genome Sequences of Two Vibrionaceae Species, Vibrio ponticus C121 and Photobacterium aphoticum C119, Isolated as Coral Reef Microbiota.</title>
        <authorList>
            <person name="Al-saari N."/>
            <person name="Meirelles P.M."/>
            <person name="Mino S."/>
            <person name="Suda W."/>
            <person name="Oshima K."/>
            <person name="Hattori M."/>
            <person name="Ohkuma M."/>
            <person name="Thompson F.L."/>
            <person name="Gomez-Gil B."/>
            <person name="Sawabe T."/>
            <person name="Sawabe T."/>
        </authorList>
    </citation>
    <scope>NUCLEOTIDE SEQUENCE [LARGE SCALE GENOMIC DNA]</scope>
    <source>
        <strain evidence="1 2">JCM 19237</strain>
    </source>
</reference>
<comment type="caution">
    <text evidence="1">The sequence shown here is derived from an EMBL/GenBank/DDBJ whole genome shotgun (WGS) entry which is preliminary data.</text>
</comment>
<evidence type="ECO:0000313" key="1">
    <source>
        <dbReference type="EMBL" id="GAL07982.1"/>
    </source>
</evidence>
<dbReference type="EMBL" id="BBMN01000021">
    <property type="protein sequence ID" value="GAL07982.1"/>
    <property type="molecule type" value="Genomic_DNA"/>
</dbReference>
<proteinExistence type="predicted"/>
<accession>A0A090RKK1</accession>
<protein>
    <submittedName>
        <fullName evidence="1">Uncharacterized protein</fullName>
    </submittedName>
</protein>
<dbReference type="Proteomes" id="UP000029227">
    <property type="component" value="Unassembled WGS sequence"/>
</dbReference>
<gene>
    <name evidence="1" type="ORF">JCM19237_6754</name>
</gene>
<evidence type="ECO:0000313" key="2">
    <source>
        <dbReference type="Proteomes" id="UP000029227"/>
    </source>
</evidence>
<dbReference type="AlphaFoldDB" id="A0A090RKK1"/>
<name>A0A090RKK1_9GAMM</name>
<organism evidence="1 2">
    <name type="scientific">Photobacterium aphoticum</name>
    <dbReference type="NCBI Taxonomy" id="754436"/>
    <lineage>
        <taxon>Bacteria</taxon>
        <taxon>Pseudomonadati</taxon>
        <taxon>Pseudomonadota</taxon>
        <taxon>Gammaproteobacteria</taxon>
        <taxon>Vibrionales</taxon>
        <taxon>Vibrionaceae</taxon>
        <taxon>Photobacterium</taxon>
    </lineage>
</organism>